<gene>
    <name evidence="2" type="ORF">DXT99_13920</name>
</gene>
<dbReference type="Pfam" id="PF04909">
    <property type="entry name" value="Amidohydro_2"/>
    <property type="match status" value="1"/>
</dbReference>
<dbReference type="OrthoDB" id="9771320at2"/>
<name>A0A3D8LAU4_9BACT</name>
<dbReference type="SUPFAM" id="SSF51556">
    <property type="entry name" value="Metallo-dependent hydrolases"/>
    <property type="match status" value="1"/>
</dbReference>
<accession>A0A3D8LAU4</accession>
<dbReference type="Gene3D" id="3.20.20.140">
    <property type="entry name" value="Metal-dependent hydrolases"/>
    <property type="match status" value="1"/>
</dbReference>
<reference evidence="3" key="1">
    <citation type="submission" date="2018-08" db="EMBL/GenBank/DDBJ databases">
        <authorList>
            <person name="Liu Z.-W."/>
            <person name="Du Z.-J."/>
        </authorList>
    </citation>
    <scope>NUCLEOTIDE SEQUENCE [LARGE SCALE GENOMIC DNA]</scope>
    <source>
        <strain evidence="3">H4X</strain>
    </source>
</reference>
<comment type="caution">
    <text evidence="2">The sequence shown here is derived from an EMBL/GenBank/DDBJ whole genome shotgun (WGS) entry which is preliminary data.</text>
</comment>
<dbReference type="EMBL" id="QRGR01000014">
    <property type="protein sequence ID" value="RDV14497.1"/>
    <property type="molecule type" value="Genomic_DNA"/>
</dbReference>
<sequence length="401" mass="45217">MENKMVDKLAGDFEKNPSDVVLSGEAKELIQEAYDGVPDGIIFDYHAHMLGLGTSGAGIWVNPEMDSLLHPEDKTKLHVYLSAAGIEDSEKADEQYLQRFLTLIGDLPYPSKTFVLALDKSYDTDGLENLNNTKVYVTNEYVMQVCLQNPRVLNPCISVHPYRTDALKELEKWAGRGVRMVKWIPNEMAIDASSPQCESFYEKLIELDMVLLTHVGDEDALKVVGLQHLGNPLLFVKPLDMGVKIIMAHCAGLGTNQDIDREDKPMEKNYKLFLRLMDEPRYVGQLWGDISGLIQINRSGDPLKAILERQDIHHRLINGTDYPLPAINSVVSTKALAQMGYLEKEHVEPLNQIYKRNPLLFDFVLKRTLHHPDDKKLQFSPLIFGEQDALSYLNEAVAGSI</sequence>
<keyword evidence="3" id="KW-1185">Reference proteome</keyword>
<dbReference type="RefSeq" id="WP_115566177.1">
    <property type="nucleotide sequence ID" value="NZ_QRGR01000014.1"/>
</dbReference>
<proteinExistence type="predicted"/>
<protein>
    <recommendedName>
        <fullName evidence="1">Amidohydrolase-related domain-containing protein</fullName>
    </recommendedName>
</protein>
<dbReference type="InterPro" id="IPR032466">
    <property type="entry name" value="Metal_Hydrolase"/>
</dbReference>
<evidence type="ECO:0000259" key="1">
    <source>
        <dbReference type="Pfam" id="PF04909"/>
    </source>
</evidence>
<dbReference type="AlphaFoldDB" id="A0A3D8LAU4"/>
<organism evidence="2 3">
    <name type="scientific">Pontibacter diazotrophicus</name>
    <dbReference type="NCBI Taxonomy" id="1400979"/>
    <lineage>
        <taxon>Bacteria</taxon>
        <taxon>Pseudomonadati</taxon>
        <taxon>Bacteroidota</taxon>
        <taxon>Cytophagia</taxon>
        <taxon>Cytophagales</taxon>
        <taxon>Hymenobacteraceae</taxon>
        <taxon>Pontibacter</taxon>
    </lineage>
</organism>
<dbReference type="Proteomes" id="UP000256708">
    <property type="component" value="Unassembled WGS sequence"/>
</dbReference>
<evidence type="ECO:0000313" key="3">
    <source>
        <dbReference type="Proteomes" id="UP000256708"/>
    </source>
</evidence>
<dbReference type="GO" id="GO:0016787">
    <property type="term" value="F:hydrolase activity"/>
    <property type="evidence" value="ECO:0007669"/>
    <property type="project" value="InterPro"/>
</dbReference>
<evidence type="ECO:0000313" key="2">
    <source>
        <dbReference type="EMBL" id="RDV14497.1"/>
    </source>
</evidence>
<feature type="domain" description="Amidohydrolase-related" evidence="1">
    <location>
        <begin position="135"/>
        <end position="325"/>
    </location>
</feature>
<dbReference type="InterPro" id="IPR006680">
    <property type="entry name" value="Amidohydro-rel"/>
</dbReference>